<reference evidence="1 2" key="1">
    <citation type="journal article" date="2022" name="Hortic Res">
        <title>A haplotype resolved chromosomal level avocado genome allows analysis of novel avocado genes.</title>
        <authorList>
            <person name="Nath O."/>
            <person name="Fletcher S.J."/>
            <person name="Hayward A."/>
            <person name="Shaw L.M."/>
            <person name="Masouleh A.K."/>
            <person name="Furtado A."/>
            <person name="Henry R.J."/>
            <person name="Mitter N."/>
        </authorList>
    </citation>
    <scope>NUCLEOTIDE SEQUENCE [LARGE SCALE GENOMIC DNA]</scope>
    <source>
        <strain evidence="2">cv. Hass</strain>
    </source>
</reference>
<evidence type="ECO:0000313" key="1">
    <source>
        <dbReference type="EMBL" id="KAJ8632113.1"/>
    </source>
</evidence>
<organism evidence="1 2">
    <name type="scientific">Persea americana</name>
    <name type="common">Avocado</name>
    <dbReference type="NCBI Taxonomy" id="3435"/>
    <lineage>
        <taxon>Eukaryota</taxon>
        <taxon>Viridiplantae</taxon>
        <taxon>Streptophyta</taxon>
        <taxon>Embryophyta</taxon>
        <taxon>Tracheophyta</taxon>
        <taxon>Spermatophyta</taxon>
        <taxon>Magnoliopsida</taxon>
        <taxon>Magnoliidae</taxon>
        <taxon>Laurales</taxon>
        <taxon>Lauraceae</taxon>
        <taxon>Persea</taxon>
    </lineage>
</organism>
<dbReference type="Proteomes" id="UP001234297">
    <property type="component" value="Chromosome 8"/>
</dbReference>
<protein>
    <submittedName>
        <fullName evidence="1">Uncharacterized protein</fullName>
    </submittedName>
</protein>
<comment type="caution">
    <text evidence="1">The sequence shown here is derived from an EMBL/GenBank/DDBJ whole genome shotgun (WGS) entry which is preliminary data.</text>
</comment>
<evidence type="ECO:0000313" key="2">
    <source>
        <dbReference type="Proteomes" id="UP001234297"/>
    </source>
</evidence>
<gene>
    <name evidence="1" type="ORF">MRB53_025449</name>
</gene>
<name>A0ACC2LG82_PERAE</name>
<accession>A0ACC2LG82</accession>
<proteinExistence type="predicted"/>
<sequence length="320" mass="35751">MEMARWSGVLTVSLNPSNKNPFFKIAASLCLSPSSKTLAVPSANAIFFSGDRVEGTGNPVIERLSDARNIAEILVSKLGASVNAWVVEASVFKGPFAVYREFIPSLNSWGEPRSYDPNGFPASSSTFLLISKCLEEAKNMIRGEQQEPSHISTHLMPSVSCSPATKTIVIGFSKGGTVLNQLLTEVAQAKVETQGVHEENHIFPTSKETFMRSISDFHYVDVGLNTCGAYLNDEFVIKKISENLSLRTNGISFALHGTPRQWCDSMRPWIRNEKERLKQLLEDEARRSGGKLQVYERFYFPNRSPDLQMHFEIIENLDMH</sequence>
<dbReference type="EMBL" id="CM056816">
    <property type="protein sequence ID" value="KAJ8632113.1"/>
    <property type="molecule type" value="Genomic_DNA"/>
</dbReference>
<keyword evidence="2" id="KW-1185">Reference proteome</keyword>